<gene>
    <name evidence="2" type="ORF">JAZ07_06110</name>
</gene>
<name>A0A9E4N485_9GAMM</name>
<reference evidence="2" key="1">
    <citation type="journal article" date="2021" name="Proc. Natl. Acad. Sci. U.S.A.">
        <title>Global biogeography of chemosynthetic symbionts reveals both localized and globally distributed symbiont groups. .</title>
        <authorList>
            <person name="Osvatic J.T."/>
            <person name="Wilkins L.G.E."/>
            <person name="Leibrecht L."/>
            <person name="Leray M."/>
            <person name="Zauner S."/>
            <person name="Polzin J."/>
            <person name="Camacho Y."/>
            <person name="Gros O."/>
            <person name="van Gils J.A."/>
            <person name="Eisen J.A."/>
            <person name="Petersen J.M."/>
            <person name="Yuen B."/>
        </authorList>
    </citation>
    <scope>NUCLEOTIDE SEQUENCE</scope>
    <source>
        <strain evidence="2">MAGclacostrist064TRANS</strain>
    </source>
</reference>
<comment type="caution">
    <text evidence="2">The sequence shown here is derived from an EMBL/GenBank/DDBJ whole genome shotgun (WGS) entry which is preliminary data.</text>
</comment>
<dbReference type="AlphaFoldDB" id="A0A9E4N485"/>
<evidence type="ECO:0000313" key="2">
    <source>
        <dbReference type="EMBL" id="MCG7945909.1"/>
    </source>
</evidence>
<evidence type="ECO:0000313" key="3">
    <source>
        <dbReference type="Proteomes" id="UP000886667"/>
    </source>
</evidence>
<proteinExistence type="predicted"/>
<keyword evidence="1" id="KW-0812">Transmembrane</keyword>
<feature type="transmembrane region" description="Helical" evidence="1">
    <location>
        <begin position="20"/>
        <end position="52"/>
    </location>
</feature>
<protein>
    <recommendedName>
        <fullName evidence="4">Toxin CptA</fullName>
    </recommendedName>
</protein>
<keyword evidence="1" id="KW-1133">Transmembrane helix</keyword>
<dbReference type="EMBL" id="JAEPCM010000195">
    <property type="protein sequence ID" value="MCG7945909.1"/>
    <property type="molecule type" value="Genomic_DNA"/>
</dbReference>
<sequence>MTNRLPAIHLKPAPSRQMFIWLHGLYGVTLLAIITAPIGLTVKIVLLIALVLTKLPVYRKLTPEQVVQAEIKWNGWSKIVLRDGKRQTARLRRDSLVTPWLILLRFDLRGRWRHPVMVLFQDALPQAEMRSLRILLKHGSFIGEEPVF</sequence>
<evidence type="ECO:0000256" key="1">
    <source>
        <dbReference type="SAM" id="Phobius"/>
    </source>
</evidence>
<dbReference type="InterPro" id="IPR009883">
    <property type="entry name" value="YgfX"/>
</dbReference>
<evidence type="ECO:0008006" key="4">
    <source>
        <dbReference type="Google" id="ProtNLM"/>
    </source>
</evidence>
<organism evidence="2 3">
    <name type="scientific">Candidatus Thiodiazotropha taylori</name>
    <dbReference type="NCBI Taxonomy" id="2792791"/>
    <lineage>
        <taxon>Bacteria</taxon>
        <taxon>Pseudomonadati</taxon>
        <taxon>Pseudomonadota</taxon>
        <taxon>Gammaproteobacteria</taxon>
        <taxon>Chromatiales</taxon>
        <taxon>Sedimenticolaceae</taxon>
        <taxon>Candidatus Thiodiazotropha</taxon>
    </lineage>
</organism>
<dbReference type="Pfam" id="PF07254">
    <property type="entry name" value="Cpta_toxin"/>
    <property type="match status" value="1"/>
</dbReference>
<accession>A0A9E4N485</accession>
<keyword evidence="1" id="KW-0472">Membrane</keyword>
<dbReference type="Proteomes" id="UP000886667">
    <property type="component" value="Unassembled WGS sequence"/>
</dbReference>